<accession>A0ABN0NXL8</accession>
<dbReference type="InterPro" id="IPR001650">
    <property type="entry name" value="Helicase_C-like"/>
</dbReference>
<comment type="caution">
    <text evidence="10">The sequence shown here is derived from an EMBL/GenBank/DDBJ whole genome shotgun (WGS) entry which is preliminary data.</text>
</comment>
<dbReference type="InterPro" id="IPR007502">
    <property type="entry name" value="Helicase-assoc_dom"/>
</dbReference>
<feature type="domain" description="Helicase ATP-binding" evidence="8">
    <location>
        <begin position="19"/>
        <end position="182"/>
    </location>
</feature>
<dbReference type="CDD" id="cd18791">
    <property type="entry name" value="SF2_C_RHA"/>
    <property type="match status" value="1"/>
</dbReference>
<dbReference type="CDD" id="cd17917">
    <property type="entry name" value="DEXHc_RHA-like"/>
    <property type="match status" value="1"/>
</dbReference>
<dbReference type="PANTHER" id="PTHR18934:SF99">
    <property type="entry name" value="ATP-DEPENDENT RNA HELICASE DHX37-RELATED"/>
    <property type="match status" value="1"/>
</dbReference>
<dbReference type="SMART" id="SM00487">
    <property type="entry name" value="DEXDc"/>
    <property type="match status" value="1"/>
</dbReference>
<dbReference type="RefSeq" id="WP_021687662.1">
    <property type="nucleotide sequence ID" value="NZ_KI260569.1"/>
</dbReference>
<keyword evidence="11" id="KW-1185">Reference proteome</keyword>
<evidence type="ECO:0000256" key="6">
    <source>
        <dbReference type="ARBA" id="ARBA00022840"/>
    </source>
</evidence>
<evidence type="ECO:0000259" key="8">
    <source>
        <dbReference type="PROSITE" id="PS51192"/>
    </source>
</evidence>
<evidence type="ECO:0000256" key="3">
    <source>
        <dbReference type="ARBA" id="ARBA00022741"/>
    </source>
</evidence>
<name>A0ABN0NXL8_TRELE</name>
<feature type="region of interest" description="Disordered" evidence="7">
    <location>
        <begin position="637"/>
        <end position="686"/>
    </location>
</feature>
<evidence type="ECO:0000259" key="9">
    <source>
        <dbReference type="PROSITE" id="PS51194"/>
    </source>
</evidence>
<dbReference type="Proteomes" id="UP000016649">
    <property type="component" value="Unassembled WGS sequence"/>
</dbReference>
<feature type="compositionally biased region" description="Basic and acidic residues" evidence="7">
    <location>
        <begin position="637"/>
        <end position="646"/>
    </location>
</feature>
<dbReference type="Pfam" id="PF21010">
    <property type="entry name" value="HA2_C"/>
    <property type="match status" value="1"/>
</dbReference>
<dbReference type="InterPro" id="IPR048333">
    <property type="entry name" value="HA2_WH"/>
</dbReference>
<dbReference type="Gene3D" id="3.40.50.300">
    <property type="entry name" value="P-loop containing nucleotide triphosphate hydrolases"/>
    <property type="match status" value="2"/>
</dbReference>
<evidence type="ECO:0000313" key="10">
    <source>
        <dbReference type="EMBL" id="ERJ92300.1"/>
    </source>
</evidence>
<dbReference type="PROSITE" id="PS51192">
    <property type="entry name" value="HELICASE_ATP_BIND_1"/>
    <property type="match status" value="1"/>
</dbReference>
<dbReference type="Pfam" id="PF04408">
    <property type="entry name" value="WHD_HA2"/>
    <property type="match status" value="1"/>
</dbReference>
<evidence type="ECO:0000256" key="4">
    <source>
        <dbReference type="ARBA" id="ARBA00022801"/>
    </source>
</evidence>
<dbReference type="Pfam" id="PF00270">
    <property type="entry name" value="DEAD"/>
    <property type="match status" value="1"/>
</dbReference>
<feature type="compositionally biased region" description="Basic and acidic residues" evidence="7">
    <location>
        <begin position="661"/>
        <end position="686"/>
    </location>
</feature>
<proteinExistence type="inferred from homology"/>
<dbReference type="InterPro" id="IPR014001">
    <property type="entry name" value="Helicase_ATP-bd"/>
</dbReference>
<keyword evidence="5 10" id="KW-0347">Helicase</keyword>
<evidence type="ECO:0000256" key="5">
    <source>
        <dbReference type="ARBA" id="ARBA00022806"/>
    </source>
</evidence>
<evidence type="ECO:0000313" key="11">
    <source>
        <dbReference type="Proteomes" id="UP000016649"/>
    </source>
</evidence>
<dbReference type="SMART" id="SM00490">
    <property type="entry name" value="HELICc"/>
    <property type="match status" value="1"/>
</dbReference>
<dbReference type="GO" id="GO:0004386">
    <property type="term" value="F:helicase activity"/>
    <property type="evidence" value="ECO:0007669"/>
    <property type="project" value="UniProtKB-KW"/>
</dbReference>
<dbReference type="Gene3D" id="1.20.120.1080">
    <property type="match status" value="1"/>
</dbReference>
<gene>
    <name evidence="10" type="ORF">HMPREF9193_01458</name>
</gene>
<keyword evidence="6" id="KW-0067">ATP-binding</keyword>
<dbReference type="PROSITE" id="PS00690">
    <property type="entry name" value="DEAH_ATP_HELICASE"/>
    <property type="match status" value="1"/>
</dbReference>
<dbReference type="EMBL" id="AWVH01000037">
    <property type="protein sequence ID" value="ERJ92300.1"/>
    <property type="molecule type" value="Genomic_DNA"/>
</dbReference>
<feature type="domain" description="Helicase C-terminal" evidence="9">
    <location>
        <begin position="213"/>
        <end position="384"/>
    </location>
</feature>
<dbReference type="InterPro" id="IPR027417">
    <property type="entry name" value="P-loop_NTPase"/>
</dbReference>
<dbReference type="PROSITE" id="PS51194">
    <property type="entry name" value="HELICASE_CTER"/>
    <property type="match status" value="1"/>
</dbReference>
<evidence type="ECO:0000256" key="1">
    <source>
        <dbReference type="ARBA" id="ARBA00008792"/>
    </source>
</evidence>
<dbReference type="EC" id="3.6.4.13" evidence="2"/>
<dbReference type="InterPro" id="IPR002464">
    <property type="entry name" value="DNA/RNA_helicase_DEAH_CS"/>
</dbReference>
<reference evidence="10 11" key="1">
    <citation type="submission" date="2013-08" db="EMBL/GenBank/DDBJ databases">
        <authorList>
            <person name="Weinstock G."/>
            <person name="Sodergren E."/>
            <person name="Wylie T."/>
            <person name="Fulton L."/>
            <person name="Fulton R."/>
            <person name="Fronick C."/>
            <person name="O'Laughlin M."/>
            <person name="Godfrey J."/>
            <person name="Miner T."/>
            <person name="Herter B."/>
            <person name="Appelbaum E."/>
            <person name="Cordes M."/>
            <person name="Lek S."/>
            <person name="Wollam A."/>
            <person name="Pepin K.H."/>
            <person name="Palsikar V.B."/>
            <person name="Mitreva M."/>
            <person name="Wilson R.K."/>
        </authorList>
    </citation>
    <scope>NUCLEOTIDE SEQUENCE [LARGE SCALE GENOMIC DNA]</scope>
    <source>
        <strain evidence="10 11">ATCC 700332</strain>
    </source>
</reference>
<dbReference type="SUPFAM" id="SSF52540">
    <property type="entry name" value="P-loop containing nucleoside triphosphate hydrolases"/>
    <property type="match status" value="1"/>
</dbReference>
<sequence length="870" mass="97140">MQKIDYRLLPVYEQKDRILKALEEHQAVVVQSPTGSGKTTQLPVILYEASYAHTGMIAVTQPRRIAALSVSEFIAKQLNTTYPGLVGYKMRFEDKTDFSTKIKIMTDGILLQEMKLDPWLSRYSVVMVDEAHERSLNIDFVLGLLKRVLAERKDFKVIISSATMNAQAFSDYFNACPVVTIDTITYPVTLVYDPPAIPASTASPSAAESLLLKIEQTVERVLDSKYQGDMLCFLPGEKIIKDCIRRLSHASFSRRIHLVPLYGRLAKEEQERVFDNAPFARKKLVVATNIAETSLTIPGITTVIDTGLAKLNYYNPRTFTSSLNETAVSKASCNQRKGRAGRTQSGVCYRLYSRKDYDSRSLYTLEEIYRTDLSEVVLRMAELGISDFEHFDFISPPGTEGLIGGMETLNLLGALEKDRSLSKIGKLMVEFPLMPRQSRIIVEAILNYPDVMDEVLTAAAFLSAQSPFVLPGGEETDARRAHHEFRDMRGDFMSYVKILNLYEQAKNKSRFCTKNYLDERVMAEIVNIKEQLSQIVGSMGIPVTGGGKTDDYLTCIAAGMIQFICIREGKENYRSLTAEHIQIHPGSCMFRSDPLYIVAGEIVRTSRMFAMSVSPLTRSVLSRLDDTIIERLERVVSRKRSGKTERTATGCTAGQRSAKRGGGEKTRAAADSRRQSGKNQDKAGDTKAESITIGGISFALQKIKGKKHVVMPFDLLKKAAYAEENPGRLAQAGKLKVKVQYGSYTVLCGEKLSLALRLAKELDFKPLSETEWKRSANFTCGAQNDNLTASLQCVLKTAPLKTKGKELGFVCLFTDGKGTYWFKVCKNFTSALNESLSSLEVLADECTNDMAEEKKEIINRLYRTLSGLYE</sequence>
<dbReference type="Pfam" id="PF00271">
    <property type="entry name" value="Helicase_C"/>
    <property type="match status" value="1"/>
</dbReference>
<protein>
    <recommendedName>
        <fullName evidence="2">RNA helicase</fullName>
        <ecNumber evidence="2">3.6.4.13</ecNumber>
    </recommendedName>
</protein>
<dbReference type="Pfam" id="PF07717">
    <property type="entry name" value="OB_NTP_bind"/>
    <property type="match status" value="1"/>
</dbReference>
<comment type="similarity">
    <text evidence="1">Belongs to the DEAD box helicase family. DEAH subfamily.</text>
</comment>
<dbReference type="PANTHER" id="PTHR18934">
    <property type="entry name" value="ATP-DEPENDENT RNA HELICASE"/>
    <property type="match status" value="1"/>
</dbReference>
<evidence type="ECO:0000256" key="2">
    <source>
        <dbReference type="ARBA" id="ARBA00012552"/>
    </source>
</evidence>
<dbReference type="InterPro" id="IPR011709">
    <property type="entry name" value="DEAD-box_helicase_OB_fold"/>
</dbReference>
<organism evidence="10 11">
    <name type="scientific">Treponema lecithinolyticum ATCC 700332</name>
    <dbReference type="NCBI Taxonomy" id="1321815"/>
    <lineage>
        <taxon>Bacteria</taxon>
        <taxon>Pseudomonadati</taxon>
        <taxon>Spirochaetota</taxon>
        <taxon>Spirochaetia</taxon>
        <taxon>Spirochaetales</taxon>
        <taxon>Treponemataceae</taxon>
        <taxon>Treponema</taxon>
    </lineage>
</organism>
<dbReference type="InterPro" id="IPR011545">
    <property type="entry name" value="DEAD/DEAH_box_helicase_dom"/>
</dbReference>
<dbReference type="SMART" id="SM00847">
    <property type="entry name" value="HA2"/>
    <property type="match status" value="1"/>
</dbReference>
<keyword evidence="4" id="KW-0378">Hydrolase</keyword>
<keyword evidence="3" id="KW-0547">Nucleotide-binding</keyword>
<evidence type="ECO:0000256" key="7">
    <source>
        <dbReference type="SAM" id="MobiDB-lite"/>
    </source>
</evidence>